<accession>A0AAD5DBS9</accession>
<sequence length="65" mass="7586">VYNVLITPHTPRLYTLSIPLPNISSTITDEIQDRHFVEHLISPFTYPYHKLIIHKSLPLLSSYKI</sequence>
<dbReference type="Proteomes" id="UP001206925">
    <property type="component" value="Unassembled WGS sequence"/>
</dbReference>
<organism evidence="1 2">
    <name type="scientific">Ambrosia artemisiifolia</name>
    <name type="common">Common ragweed</name>
    <dbReference type="NCBI Taxonomy" id="4212"/>
    <lineage>
        <taxon>Eukaryota</taxon>
        <taxon>Viridiplantae</taxon>
        <taxon>Streptophyta</taxon>
        <taxon>Embryophyta</taxon>
        <taxon>Tracheophyta</taxon>
        <taxon>Spermatophyta</taxon>
        <taxon>Magnoliopsida</taxon>
        <taxon>eudicotyledons</taxon>
        <taxon>Gunneridae</taxon>
        <taxon>Pentapetalae</taxon>
        <taxon>asterids</taxon>
        <taxon>campanulids</taxon>
        <taxon>Asterales</taxon>
        <taxon>Asteraceae</taxon>
        <taxon>Asteroideae</taxon>
        <taxon>Heliantheae alliance</taxon>
        <taxon>Heliantheae</taxon>
        <taxon>Ambrosia</taxon>
    </lineage>
</organism>
<evidence type="ECO:0000313" key="1">
    <source>
        <dbReference type="EMBL" id="KAI7756544.1"/>
    </source>
</evidence>
<keyword evidence="2" id="KW-1185">Reference proteome</keyword>
<evidence type="ECO:0000313" key="2">
    <source>
        <dbReference type="Proteomes" id="UP001206925"/>
    </source>
</evidence>
<name>A0AAD5DBS9_AMBAR</name>
<comment type="caution">
    <text evidence="1">The sequence shown here is derived from an EMBL/GenBank/DDBJ whole genome shotgun (WGS) entry which is preliminary data.</text>
</comment>
<feature type="non-terminal residue" evidence="1">
    <location>
        <position position="65"/>
    </location>
</feature>
<proteinExistence type="predicted"/>
<dbReference type="AlphaFoldDB" id="A0AAD5DBS9"/>
<protein>
    <submittedName>
        <fullName evidence="1">Uncharacterized protein</fullName>
    </submittedName>
</protein>
<reference evidence="1" key="1">
    <citation type="submission" date="2022-06" db="EMBL/GenBank/DDBJ databases">
        <title>Uncovering the hologenomic basis of an extraordinary plant invasion.</title>
        <authorList>
            <person name="Bieker V.C."/>
            <person name="Martin M.D."/>
            <person name="Gilbert T."/>
            <person name="Hodgins K."/>
            <person name="Battlay P."/>
            <person name="Petersen B."/>
            <person name="Wilson J."/>
        </authorList>
    </citation>
    <scope>NUCLEOTIDE SEQUENCE</scope>
    <source>
        <strain evidence="1">AA19_3_7</strain>
        <tissue evidence="1">Leaf</tissue>
    </source>
</reference>
<gene>
    <name evidence="1" type="ORF">M8C21_008747</name>
</gene>
<dbReference type="EMBL" id="JAMZMK010000352">
    <property type="protein sequence ID" value="KAI7756544.1"/>
    <property type="molecule type" value="Genomic_DNA"/>
</dbReference>